<dbReference type="AlphaFoldDB" id="A0A8C6CRP6"/>
<reference evidence="1" key="1">
    <citation type="submission" date="2025-08" db="UniProtKB">
        <authorList>
            <consortium name="Ensembl"/>
        </authorList>
    </citation>
    <scope>IDENTIFICATION</scope>
</reference>
<name>A0A8C6CRP6_MOSMO</name>
<reference evidence="1" key="2">
    <citation type="submission" date="2025-09" db="UniProtKB">
        <authorList>
            <consortium name="Ensembl"/>
        </authorList>
    </citation>
    <scope>IDENTIFICATION</scope>
</reference>
<dbReference type="Proteomes" id="UP000694544">
    <property type="component" value="Unplaced"/>
</dbReference>
<protein>
    <submittedName>
        <fullName evidence="1">Uncharacterized protein</fullName>
    </submittedName>
</protein>
<organism evidence="1 2">
    <name type="scientific">Moschus moschiferus</name>
    <name type="common">Siberian musk deer</name>
    <name type="synonym">Moschus sibiricus</name>
    <dbReference type="NCBI Taxonomy" id="68415"/>
    <lineage>
        <taxon>Eukaryota</taxon>
        <taxon>Metazoa</taxon>
        <taxon>Chordata</taxon>
        <taxon>Craniata</taxon>
        <taxon>Vertebrata</taxon>
        <taxon>Euteleostomi</taxon>
        <taxon>Mammalia</taxon>
        <taxon>Eutheria</taxon>
        <taxon>Laurasiatheria</taxon>
        <taxon>Artiodactyla</taxon>
        <taxon>Ruminantia</taxon>
        <taxon>Pecora</taxon>
        <taxon>Moschidae</taxon>
        <taxon>Moschus</taxon>
    </lineage>
</organism>
<accession>A0A8C6CRP6</accession>
<proteinExistence type="predicted"/>
<evidence type="ECO:0000313" key="2">
    <source>
        <dbReference type="Proteomes" id="UP000694544"/>
    </source>
</evidence>
<sequence>HDLPRRAVQSSHLEAGGDPLSCSLFQTKAVPRASRPHTLSLFQTVVQVPLSPSAQQGPGFKVLGGGPFVPNPAHTQLQAAAVQRVVPKARSHSIRKVWKPLSFSHPSPETWLGAGAGRSQGGPKPALWVCFDW</sequence>
<dbReference type="Ensembl" id="ENSMMST00000005937.1">
    <property type="protein sequence ID" value="ENSMMSP00000005460.1"/>
    <property type="gene ID" value="ENSMMSG00000004091.1"/>
</dbReference>
<keyword evidence="2" id="KW-1185">Reference proteome</keyword>
<evidence type="ECO:0000313" key="1">
    <source>
        <dbReference type="Ensembl" id="ENSMMSP00000005460.1"/>
    </source>
</evidence>